<gene>
    <name evidence="2" type="ORF">JYZ213_LOCUS46138</name>
</gene>
<dbReference type="GO" id="GO:0005096">
    <property type="term" value="F:GTPase activator activity"/>
    <property type="evidence" value="ECO:0007669"/>
    <property type="project" value="TreeGrafter"/>
</dbReference>
<dbReference type="PANTHER" id="PTHR46005">
    <property type="entry name" value="RHO GTPASE-ACTIVATING PROTEIN 190"/>
    <property type="match status" value="1"/>
</dbReference>
<organism evidence="2 3">
    <name type="scientific">Adineta steineri</name>
    <dbReference type="NCBI Taxonomy" id="433720"/>
    <lineage>
        <taxon>Eukaryota</taxon>
        <taxon>Metazoa</taxon>
        <taxon>Spiralia</taxon>
        <taxon>Gnathifera</taxon>
        <taxon>Rotifera</taxon>
        <taxon>Eurotatoria</taxon>
        <taxon>Bdelloidea</taxon>
        <taxon>Adinetida</taxon>
        <taxon>Adinetidae</taxon>
        <taxon>Adineta</taxon>
    </lineage>
</organism>
<dbReference type="PROSITE" id="PS50238">
    <property type="entry name" value="RHOGAP"/>
    <property type="match status" value="1"/>
</dbReference>
<feature type="domain" description="Rho-GAP" evidence="1">
    <location>
        <begin position="34"/>
        <end position="161"/>
    </location>
</feature>
<dbReference type="GO" id="GO:0007266">
    <property type="term" value="P:Rho protein signal transduction"/>
    <property type="evidence" value="ECO:0007669"/>
    <property type="project" value="TreeGrafter"/>
</dbReference>
<reference evidence="2" key="1">
    <citation type="submission" date="2021-02" db="EMBL/GenBank/DDBJ databases">
        <authorList>
            <person name="Nowell W R."/>
        </authorList>
    </citation>
    <scope>NUCLEOTIDE SEQUENCE</scope>
</reference>
<name>A0A815WIZ6_9BILA</name>
<dbReference type="Gene3D" id="1.10.555.10">
    <property type="entry name" value="Rho GTPase activation protein"/>
    <property type="match status" value="1"/>
</dbReference>
<dbReference type="GO" id="GO:0005829">
    <property type="term" value="C:cytosol"/>
    <property type="evidence" value="ECO:0007669"/>
    <property type="project" value="TreeGrafter"/>
</dbReference>
<dbReference type="AlphaFoldDB" id="A0A815WIZ6"/>
<evidence type="ECO:0000313" key="3">
    <source>
        <dbReference type="Proteomes" id="UP000663845"/>
    </source>
</evidence>
<dbReference type="GO" id="GO:0050770">
    <property type="term" value="P:regulation of axonogenesis"/>
    <property type="evidence" value="ECO:0007669"/>
    <property type="project" value="TreeGrafter"/>
</dbReference>
<dbReference type="SUPFAM" id="SSF48350">
    <property type="entry name" value="GTPase activation domain, GAP"/>
    <property type="match status" value="1"/>
</dbReference>
<proteinExistence type="predicted"/>
<dbReference type="SMART" id="SM00324">
    <property type="entry name" value="RhoGAP"/>
    <property type="match status" value="1"/>
</dbReference>
<evidence type="ECO:0000259" key="1">
    <source>
        <dbReference type="PROSITE" id="PS50238"/>
    </source>
</evidence>
<sequence length="161" mass="18607">MTSTPSQTQQTTFPLTSLENSYHHVPIRLVLSRCLLSNVLGIPLFIEKCILYIEEHGLSTEGLYRISGYKNQVELVINKLIQDPNYDLNLLQIPASAVATAFKDMMRKLNEPILSLEQFDDCQTLTIDQLREQNFSPLKKALLRTSDLKYRTNKFIFKHLY</sequence>
<evidence type="ECO:0000313" key="2">
    <source>
        <dbReference type="EMBL" id="CAF1548385.1"/>
    </source>
</evidence>
<protein>
    <recommendedName>
        <fullName evidence="1">Rho-GAP domain-containing protein</fullName>
    </recommendedName>
</protein>
<accession>A0A815WIZ6</accession>
<dbReference type="InterPro" id="IPR051978">
    <property type="entry name" value="Rho-GAP_domain"/>
</dbReference>
<dbReference type="InterPro" id="IPR000198">
    <property type="entry name" value="RhoGAP_dom"/>
</dbReference>
<comment type="caution">
    <text evidence="2">The sequence shown here is derived from an EMBL/GenBank/DDBJ whole genome shotgun (WGS) entry which is preliminary data.</text>
</comment>
<dbReference type="InterPro" id="IPR008936">
    <property type="entry name" value="Rho_GTPase_activation_prot"/>
</dbReference>
<dbReference type="GO" id="GO:0008361">
    <property type="term" value="P:regulation of cell size"/>
    <property type="evidence" value="ECO:0007669"/>
    <property type="project" value="TreeGrafter"/>
</dbReference>
<dbReference type="Pfam" id="PF00620">
    <property type="entry name" value="RhoGAP"/>
    <property type="match status" value="1"/>
</dbReference>
<dbReference type="Proteomes" id="UP000663845">
    <property type="component" value="Unassembled WGS sequence"/>
</dbReference>
<dbReference type="PANTHER" id="PTHR46005:SF4">
    <property type="entry name" value="RHO GTPASE-ACTIVATING PROTEIN 190"/>
    <property type="match status" value="1"/>
</dbReference>
<dbReference type="EMBL" id="CAJNOG010005138">
    <property type="protein sequence ID" value="CAF1548385.1"/>
    <property type="molecule type" value="Genomic_DNA"/>
</dbReference>